<evidence type="ECO:0000256" key="4">
    <source>
        <dbReference type="ARBA" id="ARBA00024190"/>
    </source>
</evidence>
<evidence type="ECO:0000259" key="7">
    <source>
        <dbReference type="Pfam" id="PF14740"/>
    </source>
</evidence>
<keyword evidence="3" id="KW-0970">Cilium biogenesis/degradation</keyword>
<name>A0A9X0A3L9_9CNID</name>
<comment type="caution">
    <text evidence="8">The sequence shown here is derived from an EMBL/GenBank/DDBJ whole genome shotgun (WGS) entry which is preliminary data.</text>
</comment>
<dbReference type="GO" id="GO:0120293">
    <property type="term" value="C:dynein axonemal particle"/>
    <property type="evidence" value="ECO:0007669"/>
    <property type="project" value="UniProtKB-SubCell"/>
</dbReference>
<organism evidence="8 9">
    <name type="scientific">Desmophyllum pertusum</name>
    <dbReference type="NCBI Taxonomy" id="174260"/>
    <lineage>
        <taxon>Eukaryota</taxon>
        <taxon>Metazoa</taxon>
        <taxon>Cnidaria</taxon>
        <taxon>Anthozoa</taxon>
        <taxon>Hexacorallia</taxon>
        <taxon>Scleractinia</taxon>
        <taxon>Caryophylliina</taxon>
        <taxon>Caryophylliidae</taxon>
        <taxon>Desmophyllum</taxon>
    </lineage>
</organism>
<comment type="similarity">
    <text evidence="1">Belongs to the DNAAF3 family.</text>
</comment>
<keyword evidence="2" id="KW-0963">Cytoplasm</keyword>
<dbReference type="EMBL" id="MU825402">
    <property type="protein sequence ID" value="KAJ7392239.1"/>
    <property type="molecule type" value="Genomic_DNA"/>
</dbReference>
<dbReference type="Pfam" id="PF14737">
    <property type="entry name" value="DUF4470"/>
    <property type="match status" value="1"/>
</dbReference>
<sequence length="480" mass="55405">MVDGFGAITWWGFSPALDLQDKYQSLISKLENLDISEDGSTKQGKRNVLVIGAGDCRHILKTIAHTYRHTKRDLSIYNVENNLEIYGRHLLLLSIALEPKDRLGLQEKTELFLELFGNSLVRPQASEYLQQKSTEFIRMITDSDYLDACLPVFNFSQLKFKERDQLESIFKFWRNTDPKLFDICKHWEERLRQYFAVRYDSRQNIFDWDYNMKLSKKASIINSREYKSWREQGVAFELRSDSTYEVSNRTLASGIIIKKDGERVARRGYWGDVINSPYLAFGIESEEESLFTTSNGQHIRTATNVSEYNVTALMHEVMTGQKYVQPKIDDKKGKQDKATLQEVKEEEEEAEERENVQEKEGAQDSAHQTQGYMKCPGITVSFLPLNCVPDLSKKSKYNKLFDVIYFSNSMVHLLTPEVQEIFADEAIVITETTKFMLDLKPEQMQEYLKKITSMAQSAGCKAAGPADGEKDAHAFFTFKR</sequence>
<dbReference type="AlphaFoldDB" id="A0A9X0A3L9"/>
<evidence type="ECO:0000256" key="3">
    <source>
        <dbReference type="ARBA" id="ARBA00022794"/>
    </source>
</evidence>
<dbReference type="GO" id="GO:0070286">
    <property type="term" value="P:axonemal dynein complex assembly"/>
    <property type="evidence" value="ECO:0007669"/>
    <property type="project" value="InterPro"/>
</dbReference>
<evidence type="ECO:0000256" key="2">
    <source>
        <dbReference type="ARBA" id="ARBA00022490"/>
    </source>
</evidence>
<dbReference type="Proteomes" id="UP001163046">
    <property type="component" value="Unassembled WGS sequence"/>
</dbReference>
<keyword evidence="9" id="KW-1185">Reference proteome</keyword>
<reference evidence="8" key="1">
    <citation type="submission" date="2023-01" db="EMBL/GenBank/DDBJ databases">
        <title>Genome assembly of the deep-sea coral Lophelia pertusa.</title>
        <authorList>
            <person name="Herrera S."/>
            <person name="Cordes E."/>
        </authorList>
    </citation>
    <scope>NUCLEOTIDE SEQUENCE</scope>
    <source>
        <strain evidence="8">USNM1676648</strain>
        <tissue evidence="8">Polyp</tissue>
    </source>
</reference>
<evidence type="ECO:0000259" key="6">
    <source>
        <dbReference type="Pfam" id="PF14737"/>
    </source>
</evidence>
<protein>
    <submittedName>
        <fullName evidence="8">Dynein assembly factor 3, axonemal</fullName>
    </submittedName>
</protein>
<evidence type="ECO:0000256" key="5">
    <source>
        <dbReference type="SAM" id="MobiDB-lite"/>
    </source>
</evidence>
<comment type="subcellular location">
    <subcellularLocation>
        <location evidence="4">Dynein axonemal particle</location>
    </subcellularLocation>
</comment>
<feature type="region of interest" description="Disordered" evidence="5">
    <location>
        <begin position="344"/>
        <end position="368"/>
    </location>
</feature>
<dbReference type="OrthoDB" id="538817at2759"/>
<dbReference type="InterPro" id="IPR028235">
    <property type="entry name" value="DNAAF3_C"/>
</dbReference>
<dbReference type="PANTHER" id="PTHR22118">
    <property type="entry name" value="DYNEIN ASSEMBLY FACTOR 3, AXONEMAL"/>
    <property type="match status" value="1"/>
</dbReference>
<dbReference type="PANTHER" id="PTHR22118:SF14">
    <property type="entry name" value="DYNEIN AXONEMAL ASSEMBLY FACTOR 3"/>
    <property type="match status" value="1"/>
</dbReference>
<feature type="domain" description="Dynein assembly factor 3 C-terminal" evidence="7">
    <location>
        <begin position="153"/>
        <end position="462"/>
    </location>
</feature>
<evidence type="ECO:0000313" key="9">
    <source>
        <dbReference type="Proteomes" id="UP001163046"/>
    </source>
</evidence>
<feature type="compositionally biased region" description="Basic and acidic residues" evidence="5">
    <location>
        <begin position="353"/>
        <end position="362"/>
    </location>
</feature>
<dbReference type="InterPro" id="IPR039304">
    <property type="entry name" value="DNAAF3"/>
</dbReference>
<dbReference type="Pfam" id="PF14740">
    <property type="entry name" value="DUF4471"/>
    <property type="match status" value="1"/>
</dbReference>
<proteinExistence type="inferred from homology"/>
<feature type="domain" description="DUF4470" evidence="6">
    <location>
        <begin position="10"/>
        <end position="120"/>
    </location>
</feature>
<gene>
    <name evidence="8" type="primary">DNAAF3</name>
    <name evidence="8" type="ORF">OS493_013617</name>
</gene>
<evidence type="ECO:0000313" key="8">
    <source>
        <dbReference type="EMBL" id="KAJ7392239.1"/>
    </source>
</evidence>
<dbReference type="InterPro" id="IPR027974">
    <property type="entry name" value="DUF4470"/>
</dbReference>
<accession>A0A9X0A3L9</accession>
<dbReference type="GO" id="GO:0044458">
    <property type="term" value="P:motile cilium assembly"/>
    <property type="evidence" value="ECO:0007669"/>
    <property type="project" value="TreeGrafter"/>
</dbReference>
<evidence type="ECO:0000256" key="1">
    <source>
        <dbReference type="ARBA" id="ARBA00010449"/>
    </source>
</evidence>